<dbReference type="Pfam" id="PF05670">
    <property type="entry name" value="NFACT-R_1"/>
    <property type="match status" value="1"/>
</dbReference>
<dbReference type="GO" id="GO:0043023">
    <property type="term" value="F:ribosomal large subunit binding"/>
    <property type="evidence" value="ECO:0007669"/>
    <property type="project" value="UniProtKB-UniRule"/>
</dbReference>
<dbReference type="RefSeq" id="WP_244704306.1">
    <property type="nucleotide sequence ID" value="NZ_BAAADN010000046.1"/>
</dbReference>
<dbReference type="EMBL" id="CP095005">
    <property type="protein sequence ID" value="UOO95963.1"/>
    <property type="molecule type" value="Genomic_DNA"/>
</dbReference>
<evidence type="ECO:0000256" key="2">
    <source>
        <dbReference type="SAM" id="MobiDB-lite"/>
    </source>
</evidence>
<dbReference type="PANTHER" id="PTHR15239">
    <property type="entry name" value="NUCLEAR EXPORT MEDIATOR FACTOR NEMF"/>
    <property type="match status" value="1"/>
</dbReference>
<dbReference type="HAMAP" id="MF_00844_A">
    <property type="entry name" value="RqcH_A"/>
    <property type="match status" value="1"/>
</dbReference>
<dbReference type="Gene3D" id="2.30.310.10">
    <property type="entry name" value="ibrinogen binding protein from staphylococcus aureus domain"/>
    <property type="match status" value="1"/>
</dbReference>
<dbReference type="GO" id="GO:0019843">
    <property type="term" value="F:rRNA binding"/>
    <property type="evidence" value="ECO:0007669"/>
    <property type="project" value="UniProtKB-UniRule"/>
</dbReference>
<feature type="coiled-coil region" evidence="1">
    <location>
        <begin position="306"/>
        <end position="340"/>
    </location>
</feature>
<dbReference type="GO" id="GO:0000049">
    <property type="term" value="F:tRNA binding"/>
    <property type="evidence" value="ECO:0007669"/>
    <property type="project" value="UniProtKB-UniRule"/>
</dbReference>
<dbReference type="NCBIfam" id="NF041120">
    <property type="entry name" value="RqcH_arch"/>
    <property type="match status" value="1"/>
</dbReference>
<evidence type="ECO:0000259" key="3">
    <source>
        <dbReference type="Pfam" id="PF05670"/>
    </source>
</evidence>
<organism evidence="4 7">
    <name type="scientific">Halococcus dombrowskii</name>
    <dbReference type="NCBI Taxonomy" id="179637"/>
    <lineage>
        <taxon>Archaea</taxon>
        <taxon>Methanobacteriati</taxon>
        <taxon>Methanobacteriota</taxon>
        <taxon>Stenosarchaea group</taxon>
        <taxon>Halobacteria</taxon>
        <taxon>Halobacteriales</taxon>
        <taxon>Halococcaceae</taxon>
        <taxon>Halococcus</taxon>
    </lineage>
</organism>
<dbReference type="GO" id="GO:0072344">
    <property type="term" value="P:rescue of stalled ribosome"/>
    <property type="evidence" value="ECO:0007669"/>
    <property type="project" value="UniProtKB-UniRule"/>
</dbReference>
<dbReference type="KEGG" id="hdo:MUK72_04465"/>
<keyword evidence="6" id="KW-1185">Reference proteome</keyword>
<evidence type="ECO:0000313" key="5">
    <source>
        <dbReference type="EMBL" id="UOO95963.1"/>
    </source>
</evidence>
<gene>
    <name evidence="1 4" type="primary">rqcH</name>
    <name evidence="4" type="ORF">GCM10008985_28460</name>
    <name evidence="5" type="ORF">MUK72_04465</name>
</gene>
<feature type="region of interest" description="Disordered" evidence="2">
    <location>
        <begin position="445"/>
        <end position="465"/>
    </location>
</feature>
<name>A0AAV3SJW4_HALDO</name>
<keyword evidence="1" id="KW-0699">rRNA-binding</keyword>
<dbReference type="AlphaFoldDB" id="A0AAV3SJW4"/>
<comment type="similarity">
    <text evidence="1">Belongs to the NEMF family.</text>
</comment>
<keyword evidence="1" id="KW-0648">Protein biosynthesis</keyword>
<dbReference type="Proteomes" id="UP000830542">
    <property type="component" value="Chromosome"/>
</dbReference>
<comment type="function">
    <text evidence="1">Probably part of the ribosome quality control system (RQC). May mediate the addition of alanine residues (Ala tailing) to incompletely synthesized nascent chains from stalled ribosomes, leading to their degradation.</text>
</comment>
<protein>
    <recommendedName>
        <fullName evidence="1">Archaeal Rqc2 homolog aRqcH</fullName>
        <shortName evidence="1">aRqcH</shortName>
    </recommendedName>
</protein>
<proteinExistence type="inferred from homology"/>
<dbReference type="PANTHER" id="PTHR15239:SF6">
    <property type="entry name" value="RIBOSOME QUALITY CONTROL COMPLEX SUBUNIT NEMF"/>
    <property type="match status" value="1"/>
</dbReference>
<dbReference type="InterPro" id="IPR043681">
    <property type="entry name" value="RqcH_archaeal"/>
</dbReference>
<reference evidence="4" key="1">
    <citation type="journal article" date="2014" name="Int. J. Syst. Evol. Microbiol.">
        <title>Complete genome sequence of Corynebacterium casei LMG S-19264T (=DSM 44701T), isolated from a smear-ripened cheese.</title>
        <authorList>
            <consortium name="US DOE Joint Genome Institute (JGI-PGF)"/>
            <person name="Walter F."/>
            <person name="Albersmeier A."/>
            <person name="Kalinowski J."/>
            <person name="Ruckert C."/>
        </authorList>
    </citation>
    <scope>NUCLEOTIDE SEQUENCE</scope>
    <source>
        <strain evidence="4">JCM 12289</strain>
    </source>
</reference>
<reference evidence="4" key="3">
    <citation type="submission" date="2023-12" db="EMBL/GenBank/DDBJ databases">
        <authorList>
            <person name="Sun Q."/>
            <person name="Inoue M."/>
        </authorList>
    </citation>
    <scope>NUCLEOTIDE SEQUENCE</scope>
    <source>
        <strain evidence="4">JCM 12289</strain>
    </source>
</reference>
<evidence type="ECO:0000313" key="6">
    <source>
        <dbReference type="Proteomes" id="UP000830542"/>
    </source>
</evidence>
<feature type="compositionally biased region" description="Acidic residues" evidence="2">
    <location>
        <begin position="452"/>
        <end position="465"/>
    </location>
</feature>
<evidence type="ECO:0000313" key="7">
    <source>
        <dbReference type="Proteomes" id="UP001500962"/>
    </source>
</evidence>
<sequence>MDPKRELTSVDLAALVTELGTYAGAKLDKAYLYGDDLLRLKLRDFDRGRVELLIEVGETKRAHVVSPEHVPDAPGRPPGFAKMLRNRLSGADFAGVSQFGFDRVLTVEFERGDRNTKVVAELFGEGNVAVLDATGEVVDCLNTVRLQSRTVAPGAQYEFPSARFDPLAVDYDGFAARMEESNTDLVRTLATQLNFGGLYGEELCTRAGVEKELAIEEADEAEFEALYDALTGLSEQLSSGDFDPRIYRDDGEPVDVTPFPLDERAEFDSEEFDSFTAALDAYFVELDTTEDEESGERERPDFEEQIERQQRIIDQQEGAIEDFDEQAERERETAESLYANYELVDEILTTVRNAREEGIGWEAIEERFAEGEERGIAAAEAVMGIEPSEGTVTIEIDDRDVELDPQEGVEQNADRLYREAKRVVEKKEGAEEAVVETREELEAIERQRDEWEAGDVDDDSDEESEDVDWLSRRSIPTRKNEQWYERFRWFHTSDGYLVIGGRNADQNEDLVKKYLDRGDRFFHTQVQGGPVTILKATGPSEPTREVDLPDRSLEEAAQFAVSYSTVWKNGRFAGDAYMAEPDQVSKTPESGEYLEKGGFAIRGDRTYFRDTAVGVAVGITCEPETRVVGGPPSAITDRTETAIEVEPGQYAQNDAAKRLYREFRERFQDTSFVRKVASPDLIAEFLPPGGSRIVD</sequence>
<evidence type="ECO:0000313" key="4">
    <source>
        <dbReference type="EMBL" id="GAA0469794.1"/>
    </source>
</evidence>
<dbReference type="Proteomes" id="UP001500962">
    <property type="component" value="Unassembled WGS sequence"/>
</dbReference>
<keyword evidence="1" id="KW-0820">tRNA-binding</keyword>
<evidence type="ECO:0000256" key="1">
    <source>
        <dbReference type="HAMAP-Rule" id="MF_00844"/>
    </source>
</evidence>
<dbReference type="GO" id="GO:1990112">
    <property type="term" value="C:RQC complex"/>
    <property type="evidence" value="ECO:0007669"/>
    <property type="project" value="TreeGrafter"/>
</dbReference>
<keyword evidence="1" id="KW-0175">Coiled coil</keyword>
<accession>A0AAV3SJW4</accession>
<dbReference type="GeneID" id="71761075"/>
<dbReference type="EMBL" id="BAAADN010000046">
    <property type="protein sequence ID" value="GAA0469794.1"/>
    <property type="molecule type" value="Genomic_DNA"/>
</dbReference>
<dbReference type="InterPro" id="IPR051608">
    <property type="entry name" value="RQC_Subunit_NEMF"/>
</dbReference>
<dbReference type="Pfam" id="PF05833">
    <property type="entry name" value="NFACT_N"/>
    <property type="match status" value="1"/>
</dbReference>
<keyword evidence="1" id="KW-0694">RNA-binding</keyword>
<feature type="domain" description="NFACT RNA-binding" evidence="3">
    <location>
        <begin position="487"/>
        <end position="603"/>
    </location>
</feature>
<reference evidence="5" key="2">
    <citation type="submission" date="2022-04" db="EMBL/GenBank/DDBJ databases">
        <title>Sequencing and genomic assembly of Halococcus dombrowskii.</title>
        <authorList>
            <person name="Lim S.W."/>
            <person name="MacLea K.S."/>
        </authorList>
    </citation>
    <scope>NUCLEOTIDE SEQUENCE</scope>
    <source>
        <strain evidence="5">H4</strain>
    </source>
</reference>
<comment type="subunit">
    <text evidence="1">Associates with stalled 50S ribosomal subunits.</text>
</comment>
<dbReference type="InterPro" id="IPR008532">
    <property type="entry name" value="NFACT_RNA-bd"/>
</dbReference>